<name>A0AAV7PTZ8_PLEWA</name>
<dbReference type="InterPro" id="IPR016035">
    <property type="entry name" value="Acyl_Trfase/lysoPLipase"/>
</dbReference>
<feature type="signal peptide" evidence="5">
    <location>
        <begin position="1"/>
        <end position="24"/>
    </location>
</feature>
<feature type="region of interest" description="Disordered" evidence="4">
    <location>
        <begin position="601"/>
        <end position="737"/>
    </location>
</feature>
<keyword evidence="3" id="KW-0442">Lipid degradation</keyword>
<dbReference type="GO" id="GO:0005635">
    <property type="term" value="C:nuclear envelope"/>
    <property type="evidence" value="ECO:0007669"/>
    <property type="project" value="TreeGrafter"/>
</dbReference>
<keyword evidence="8" id="KW-1185">Reference proteome</keyword>
<keyword evidence="2 3" id="KW-0443">Lipid metabolism</keyword>
<dbReference type="AlphaFoldDB" id="A0AAV7PTZ8"/>
<dbReference type="Proteomes" id="UP001066276">
    <property type="component" value="Chromosome 7"/>
</dbReference>
<evidence type="ECO:0000256" key="1">
    <source>
        <dbReference type="ARBA" id="ARBA00022801"/>
    </source>
</evidence>
<dbReference type="PANTHER" id="PTHR10728">
    <property type="entry name" value="CYTOSOLIC PHOSPHOLIPASE A2"/>
    <property type="match status" value="1"/>
</dbReference>
<feature type="compositionally biased region" description="Polar residues" evidence="4">
    <location>
        <begin position="822"/>
        <end position="834"/>
    </location>
</feature>
<evidence type="ECO:0000256" key="2">
    <source>
        <dbReference type="ARBA" id="ARBA00023098"/>
    </source>
</evidence>
<dbReference type="PROSITE" id="PS51210">
    <property type="entry name" value="PLA2C"/>
    <property type="match status" value="1"/>
</dbReference>
<dbReference type="GO" id="GO:0046475">
    <property type="term" value="P:glycerophospholipid catabolic process"/>
    <property type="evidence" value="ECO:0007669"/>
    <property type="project" value="TreeGrafter"/>
</dbReference>
<accession>A0AAV7PTZ8</accession>
<feature type="region of interest" description="Disordered" evidence="4">
    <location>
        <begin position="811"/>
        <end position="872"/>
    </location>
</feature>
<feature type="chain" id="PRO_5043854712" description="PLA2c domain-containing protein" evidence="5">
    <location>
        <begin position="25"/>
        <end position="872"/>
    </location>
</feature>
<reference evidence="7" key="1">
    <citation type="journal article" date="2022" name="bioRxiv">
        <title>Sequencing and chromosome-scale assembly of the giantPleurodeles waltlgenome.</title>
        <authorList>
            <person name="Brown T."/>
            <person name="Elewa A."/>
            <person name="Iarovenko S."/>
            <person name="Subramanian E."/>
            <person name="Araus A.J."/>
            <person name="Petzold A."/>
            <person name="Susuki M."/>
            <person name="Suzuki K.-i.T."/>
            <person name="Hayashi T."/>
            <person name="Toyoda A."/>
            <person name="Oliveira C."/>
            <person name="Osipova E."/>
            <person name="Leigh N.D."/>
            <person name="Simon A."/>
            <person name="Yun M.H."/>
        </authorList>
    </citation>
    <scope>NUCLEOTIDE SEQUENCE</scope>
    <source>
        <strain evidence="7">20211129_DDA</strain>
        <tissue evidence="7">Liver</tissue>
    </source>
</reference>
<dbReference type="GO" id="GO:0005829">
    <property type="term" value="C:cytosol"/>
    <property type="evidence" value="ECO:0007669"/>
    <property type="project" value="TreeGrafter"/>
</dbReference>
<evidence type="ECO:0000256" key="5">
    <source>
        <dbReference type="SAM" id="SignalP"/>
    </source>
</evidence>
<keyword evidence="5" id="KW-0732">Signal</keyword>
<feature type="compositionally biased region" description="Basic and acidic residues" evidence="4">
    <location>
        <begin position="860"/>
        <end position="872"/>
    </location>
</feature>
<dbReference type="InterPro" id="IPR002642">
    <property type="entry name" value="LysoPLipase_cat_dom"/>
</dbReference>
<evidence type="ECO:0000313" key="8">
    <source>
        <dbReference type="Proteomes" id="UP001066276"/>
    </source>
</evidence>
<evidence type="ECO:0000256" key="3">
    <source>
        <dbReference type="PROSITE-ProRule" id="PRU00555"/>
    </source>
</evidence>
<evidence type="ECO:0000256" key="4">
    <source>
        <dbReference type="SAM" id="MobiDB-lite"/>
    </source>
</evidence>
<dbReference type="GO" id="GO:0005544">
    <property type="term" value="F:calcium-dependent phospholipid binding"/>
    <property type="evidence" value="ECO:0007669"/>
    <property type="project" value="TreeGrafter"/>
</dbReference>
<sequence>MHWVTSSCLPVLAFLWLQSYQISAKQAPRERRMNSLTSLLFGAPSENSPVETPSSADFPLVQISQDLSDGENKSIRERRKVVSRWYERHGITVAPEDVPVIAYMFSGGGLTATISAIAMIVELKKQDLLDAVMYFYGCSGSTWAFVVLYDSGEWVENLETVSAEFFAQIADLTIKPPISETLQDLFVAAEREDFSLTDAWELLFTNPATKKHNRHTLSSWKPLLENGSVPYCVCAAVDKTVIEQTNFTNPENDFEFTPHWSGIPAKHVYVETTHYESKFENTQLVETLPEPDLGYLQALWGSAIASNKESFGIVIALLVKILKDPAGNVLVPLLDTVFLERVLPPGTATIFNLAYVTDLIHKLGIVTNSIGGGDSKQNLLALINSMSENETTSSYKLATMMSEYWDAIDDNVKSDAVSILSMTMAQEFAPFPVLSLPLPKEVTLLLKIVECLVNWRWGTTNNFSYKMTTDEPSKIYLMDSGVGMMSPFPLAFQRPRNTIMMVNLDFFPLDPFMTVMRAAAYCSANNIPFPPVVIPEGEELNPSQAYYIFEEVNKPTVIHIPLFNKQNSGGGIKVLIAQYIVARNQYLKEEIDALGGYARSRRTVTTPEGPDISTPPTEEAHSDDSSSSLLEPDDQPGPSWASGQSVPLAQAQPNTHLPPSGNTSTAPTQRAQTSVPRTGQSAVCPPLQGTQENPPPQQQQGPGGSGSGHTVQGTEAQEHRGTGRAAVRQGADRPTEPTLQEALSSIIGAYHHSQETMATVLVKFQETQRLQEDQYLGFREELRTISSALGNIVGVLKDIQQTLRDTVALQGAPDTSMDDELPTTSAGASGQDAQPQDHHASTPSPADGEPPRKRSLRSRNRTEQDGKTPTRK</sequence>
<dbReference type="SUPFAM" id="SSF52151">
    <property type="entry name" value="FabD/lysophospholipase-like"/>
    <property type="match status" value="1"/>
</dbReference>
<dbReference type="Gene3D" id="3.40.1090.10">
    <property type="entry name" value="Cytosolic phospholipase A2 catalytic domain"/>
    <property type="match status" value="2"/>
</dbReference>
<dbReference type="GO" id="GO:0005509">
    <property type="term" value="F:calcium ion binding"/>
    <property type="evidence" value="ECO:0007669"/>
    <property type="project" value="TreeGrafter"/>
</dbReference>
<dbReference type="GO" id="GO:0005654">
    <property type="term" value="C:nucleoplasm"/>
    <property type="evidence" value="ECO:0007669"/>
    <property type="project" value="TreeGrafter"/>
</dbReference>
<keyword evidence="1 3" id="KW-0378">Hydrolase</keyword>
<dbReference type="EMBL" id="JANPWB010000011">
    <property type="protein sequence ID" value="KAJ1130886.1"/>
    <property type="molecule type" value="Genomic_DNA"/>
</dbReference>
<feature type="domain" description="PLA2c" evidence="6">
    <location>
        <begin position="53"/>
        <end position="645"/>
    </location>
</feature>
<evidence type="ECO:0000313" key="7">
    <source>
        <dbReference type="EMBL" id="KAJ1130886.1"/>
    </source>
</evidence>
<organism evidence="7 8">
    <name type="scientific">Pleurodeles waltl</name>
    <name type="common">Iberian ribbed newt</name>
    <dbReference type="NCBI Taxonomy" id="8319"/>
    <lineage>
        <taxon>Eukaryota</taxon>
        <taxon>Metazoa</taxon>
        <taxon>Chordata</taxon>
        <taxon>Craniata</taxon>
        <taxon>Vertebrata</taxon>
        <taxon>Euteleostomi</taxon>
        <taxon>Amphibia</taxon>
        <taxon>Batrachia</taxon>
        <taxon>Caudata</taxon>
        <taxon>Salamandroidea</taxon>
        <taxon>Salamandridae</taxon>
        <taxon>Pleurodelinae</taxon>
        <taxon>Pleurodeles</taxon>
    </lineage>
</organism>
<dbReference type="GO" id="GO:0047498">
    <property type="term" value="F:calcium-dependent phospholipase A2 activity"/>
    <property type="evidence" value="ECO:0007669"/>
    <property type="project" value="TreeGrafter"/>
</dbReference>
<comment type="caution">
    <text evidence="7">The sequence shown here is derived from an EMBL/GenBank/DDBJ whole genome shotgun (WGS) entry which is preliminary data.</text>
</comment>
<dbReference type="PANTHER" id="PTHR10728:SF39">
    <property type="entry name" value="CYTOSOLIC PHOSPHOLIPASE A2 GAMMA"/>
    <property type="match status" value="1"/>
</dbReference>
<proteinExistence type="predicted"/>
<evidence type="ECO:0000259" key="6">
    <source>
        <dbReference type="PROSITE" id="PS51210"/>
    </source>
</evidence>
<gene>
    <name evidence="7" type="ORF">NDU88_009230</name>
</gene>
<feature type="compositionally biased region" description="Polar residues" evidence="4">
    <location>
        <begin position="641"/>
        <end position="681"/>
    </location>
</feature>
<protein>
    <recommendedName>
        <fullName evidence="6">PLA2c domain-containing protein</fullName>
    </recommendedName>
</protein>